<feature type="chain" id="PRO_5002565743" description="DUF4220 domain-containing protein" evidence="2">
    <location>
        <begin position="27"/>
        <end position="792"/>
    </location>
</feature>
<dbReference type="AlphaFoldDB" id="A0A0G4KPH9"/>
<keyword evidence="1" id="KW-0472">Membrane</keyword>
<dbReference type="Proteomes" id="UP000044602">
    <property type="component" value="Unassembled WGS sequence"/>
</dbReference>
<evidence type="ECO:0000313" key="3">
    <source>
        <dbReference type="EMBL" id="CRK11305.1"/>
    </source>
</evidence>
<keyword evidence="2" id="KW-0732">Signal</keyword>
<protein>
    <recommendedName>
        <fullName evidence="5">DUF4220 domain-containing protein</fullName>
    </recommendedName>
</protein>
<feature type="transmembrane region" description="Helical" evidence="1">
    <location>
        <begin position="30"/>
        <end position="52"/>
    </location>
</feature>
<name>A0A0G4KPH9_VERLO</name>
<accession>A0A0G4KPH9</accession>
<feature type="signal peptide" evidence="2">
    <location>
        <begin position="1"/>
        <end position="26"/>
    </location>
</feature>
<gene>
    <name evidence="3" type="ORF">BN1708_010111</name>
</gene>
<keyword evidence="4" id="KW-1185">Reference proteome</keyword>
<organism evidence="3 4">
    <name type="scientific">Verticillium longisporum</name>
    <name type="common">Verticillium dahliae var. longisporum</name>
    <dbReference type="NCBI Taxonomy" id="100787"/>
    <lineage>
        <taxon>Eukaryota</taxon>
        <taxon>Fungi</taxon>
        <taxon>Dikarya</taxon>
        <taxon>Ascomycota</taxon>
        <taxon>Pezizomycotina</taxon>
        <taxon>Sordariomycetes</taxon>
        <taxon>Hypocreomycetidae</taxon>
        <taxon>Glomerellales</taxon>
        <taxon>Plectosphaerellaceae</taxon>
        <taxon>Verticillium</taxon>
    </lineage>
</organism>
<evidence type="ECO:0008006" key="5">
    <source>
        <dbReference type="Google" id="ProtNLM"/>
    </source>
</evidence>
<keyword evidence="1" id="KW-1133">Transmembrane helix</keyword>
<dbReference type="EMBL" id="CVQH01002780">
    <property type="protein sequence ID" value="CRK11305.1"/>
    <property type="molecule type" value="Genomic_DNA"/>
</dbReference>
<evidence type="ECO:0000256" key="1">
    <source>
        <dbReference type="SAM" id="Phobius"/>
    </source>
</evidence>
<evidence type="ECO:0000313" key="4">
    <source>
        <dbReference type="Proteomes" id="UP000044602"/>
    </source>
</evidence>
<feature type="transmembrane region" description="Helical" evidence="1">
    <location>
        <begin position="100"/>
        <end position="122"/>
    </location>
</feature>
<reference evidence="3 4" key="1">
    <citation type="submission" date="2015-05" db="EMBL/GenBank/DDBJ databases">
        <authorList>
            <person name="Wang D.B."/>
            <person name="Wang M."/>
        </authorList>
    </citation>
    <scope>NUCLEOTIDE SEQUENCE [LARGE SCALE GENOMIC DNA]</scope>
    <source>
        <strain evidence="3">VL1</strain>
    </source>
</reference>
<keyword evidence="1" id="KW-0812">Transmembrane</keyword>
<sequence length="792" mass="89987">MSCGLGLTGLLFSLLFLVMRKHDNDSMSFVMLTIWKVSSELSICCVEWLMFSQGFEVLYHMRYAWPTPQKRPLSFWSYLAVQSIVVGLGAWQLAERRFAVLWALPIVLHVQFLVTTVDAIVYKVDLYTLPSWVPWIWVTSGVCASAMAFGINWAPHQTALQCLACMLVVSNKGICDWLKIDDDLDRPWFERFDCHNSEINNDPELECQATESLKPSVSQSSSSDVRLAASATLSQSIPAPSDAEQSATSDVALDNGIICVQTIEQITENIPNGLFEMPSNNEAWVRCFLTVADLTVYRQTIEKLPTAHVVGKTWDTHYYEVAMTGSCLQWLFDHDVPFLLASESGLSYDLTEPSEGEVHVFGVMPAREMAARRFMLNAMEATSSARHGHGLDRYYLRNTSDKSVLATFMWTFLLRDISLSSAAVRRRFLQHCVFISLHALEDAESSSTLEVLERGEKTWINSIRDLCLDRIRWPLGNPKEEMHLALLLRGLFESAEETDWFLHCHEFDTRYSAKDNIKKLGCLMDCDDDPHSVPFGGLNQDRVRWMLSRCTMFNGAGELDVTKLTEQIRNYVPVDFQDMERLPASLVHTIRHETANVIRIEISKTYSSAPWLTEPDDDMLVFLCSCLPLTTIDAAIHEWAASPEGSGFYQQTMLGFLRYESKERACLRVLALLSFERLLPSCPDGTLGPIFGCYLEDFDRHLDGEFLDNREAILERMALSLRRVVGEGCCPRIRQFFDMVGTERPLHSLDGVSDVYWVYKVDWRLSHIAAWNMTWMALENSITRGGADLTIQ</sequence>
<feature type="transmembrane region" description="Helical" evidence="1">
    <location>
        <begin position="73"/>
        <end position="94"/>
    </location>
</feature>
<proteinExistence type="predicted"/>
<feature type="transmembrane region" description="Helical" evidence="1">
    <location>
        <begin position="134"/>
        <end position="154"/>
    </location>
</feature>
<evidence type="ECO:0000256" key="2">
    <source>
        <dbReference type="SAM" id="SignalP"/>
    </source>
</evidence>